<keyword evidence="2" id="KW-0479">Metal-binding</keyword>
<dbReference type="PANTHER" id="PTHR13847">
    <property type="entry name" value="SARCOSINE DEHYDROGENASE-RELATED"/>
    <property type="match status" value="1"/>
</dbReference>
<dbReference type="CDD" id="cd03477">
    <property type="entry name" value="Rieske_YhfW_C"/>
    <property type="match status" value="1"/>
</dbReference>
<evidence type="ECO:0000256" key="5">
    <source>
        <dbReference type="ARBA" id="ARBA00023157"/>
    </source>
</evidence>
<dbReference type="SUPFAM" id="SSF50022">
    <property type="entry name" value="ISP domain"/>
    <property type="match status" value="1"/>
</dbReference>
<dbReference type="PANTHER" id="PTHR13847:SF274">
    <property type="entry name" value="RIESKE 2FE-2S IRON-SULFUR PROTEIN YHFW-RELATED"/>
    <property type="match status" value="1"/>
</dbReference>
<keyword evidence="4" id="KW-0411">Iron-sulfur</keyword>
<organism evidence="6 7">
    <name type="scientific">Priestia megaterium (strain ATCC 14581 / DSM 32 / CCUG 1817 / JCM 2506 / NBRC 15308 / NCIMB 9376 / NCTC 10342 / NRRL B-14308 / VKM B-512 / Ford 19)</name>
    <name type="common">Bacillus megaterium</name>
    <dbReference type="NCBI Taxonomy" id="1348623"/>
    <lineage>
        <taxon>Bacteria</taxon>
        <taxon>Bacillati</taxon>
        <taxon>Bacillota</taxon>
        <taxon>Bacilli</taxon>
        <taxon>Bacillales</taxon>
        <taxon>Bacillaceae</taxon>
        <taxon>Priestia</taxon>
    </lineage>
</organism>
<evidence type="ECO:0000313" key="6">
    <source>
        <dbReference type="EMBL" id="AJI24513.1"/>
    </source>
</evidence>
<dbReference type="GeneID" id="93643469"/>
<dbReference type="Gene3D" id="3.50.50.60">
    <property type="entry name" value="FAD/NAD(P)-binding domain"/>
    <property type="match status" value="1"/>
</dbReference>
<dbReference type="InterPro" id="IPR036922">
    <property type="entry name" value="Rieske_2Fe-2S_sf"/>
</dbReference>
<dbReference type="FunFam" id="2.102.10.10:FF:000014">
    <property type="entry name" value="Oxidoreductase, FAD dependent"/>
    <property type="match status" value="1"/>
</dbReference>
<dbReference type="InterPro" id="IPR017941">
    <property type="entry name" value="Rieske_2Fe-2S"/>
</dbReference>
<reference evidence="6 7" key="1">
    <citation type="journal article" date="2015" name="Genome Announc.">
        <title>Complete genome sequences for 35 biothreat assay-relevant bacillus species.</title>
        <authorList>
            <person name="Johnson S.L."/>
            <person name="Daligault H.E."/>
            <person name="Davenport K.W."/>
            <person name="Jaissle J."/>
            <person name="Frey K.G."/>
            <person name="Ladner J.T."/>
            <person name="Broomall S.M."/>
            <person name="Bishop-Lilly K.A."/>
            <person name="Bruce D.C."/>
            <person name="Gibbons H.S."/>
            <person name="Coyne S.R."/>
            <person name="Lo C.C."/>
            <person name="Meincke L."/>
            <person name="Munk A.C."/>
            <person name="Koroleva G.I."/>
            <person name="Rosenzweig C.N."/>
            <person name="Palacios G.F."/>
            <person name="Redden C.L."/>
            <person name="Minogue T.D."/>
            <person name="Chain P.S."/>
        </authorList>
    </citation>
    <scope>NUCLEOTIDE SEQUENCE [LARGE SCALE GENOMIC DNA]</scope>
    <source>
        <strain evidence="7">ATCC 14581 / DSM 32 / JCM 2506 / NBRC 15308 / NCIMB 9376 / NCTC 10342 / NRRL B-14308 / VKM B-512</strain>
    </source>
</reference>
<evidence type="ECO:0000313" key="7">
    <source>
        <dbReference type="Proteomes" id="UP000031829"/>
    </source>
</evidence>
<sequence length="514" mass="58095">MANIPKDTEPYWRDHLKFPTYPSLSENRKVDVVVVGGGISGITTAYLLQKEGLNVALIEADNILNGTTGHTTAKITAQHDVIYDELLSHIGEEKTLLYYKANEQALQFMKNLIQTENIDCDFSVQDAYLYGETLEFDHRVRKEFRAYQRLHIPCEFATELPFNFDIRAAAIMKDQAQFHPLKYLLHLVKKFTESGGLIFENTVATDVEESTSPTVVTRDGHRISCKYVVACSHFPFYDGAGFYYTRMYAKRSYVLAAKVEQAYPGGMYLSADQPTHSLRSTKVDGEELILIGGEGHKAGQGINTMFHYESLQRFAEENFTVQHFRYKWSAQDLFTLDKIPYIGPIKESKPNIFIATGFKKWGMTHSTIAAHIIRDAITGKDNPYAELYNPSRFYADPSLKHFFRQNLDVAEHFITGKFSMPEKGLDQLQNDEGSVVYVNSKRTGAYKDPQGKLHCVDTTCTHLGCEVNWNAGDRTWDCPCHGSRFSYDGSVVEGPAKKPLTPVDVDSSDKKSTP</sequence>
<keyword evidence="5" id="KW-1015">Disulfide bond</keyword>
<accession>A0A0B6AV13</accession>
<evidence type="ECO:0000256" key="2">
    <source>
        <dbReference type="ARBA" id="ARBA00022723"/>
    </source>
</evidence>
<dbReference type="InterPro" id="IPR005805">
    <property type="entry name" value="Rieske_Fe-S_prot_C"/>
</dbReference>
<dbReference type="InterPro" id="IPR006076">
    <property type="entry name" value="FAD-dep_OxRdtase"/>
</dbReference>
<evidence type="ECO:0000256" key="1">
    <source>
        <dbReference type="ARBA" id="ARBA00022714"/>
    </source>
</evidence>
<proteinExistence type="predicted"/>
<dbReference type="GO" id="GO:0046872">
    <property type="term" value="F:metal ion binding"/>
    <property type="evidence" value="ECO:0007669"/>
    <property type="project" value="UniProtKB-KW"/>
</dbReference>
<dbReference type="Proteomes" id="UP000031829">
    <property type="component" value="Chromosome"/>
</dbReference>
<dbReference type="SUPFAM" id="SSF51905">
    <property type="entry name" value="FAD/NAD(P)-binding domain"/>
    <property type="match status" value="1"/>
</dbReference>
<dbReference type="InterPro" id="IPR038010">
    <property type="entry name" value="YhfW_C"/>
</dbReference>
<dbReference type="AlphaFoldDB" id="A0A0B6AV13"/>
<dbReference type="Pfam" id="PF00355">
    <property type="entry name" value="Rieske"/>
    <property type="match status" value="1"/>
</dbReference>
<evidence type="ECO:0000256" key="3">
    <source>
        <dbReference type="ARBA" id="ARBA00023004"/>
    </source>
</evidence>
<dbReference type="PRINTS" id="PR00162">
    <property type="entry name" value="RIESKE"/>
</dbReference>
<dbReference type="Pfam" id="PF01266">
    <property type="entry name" value="DAO"/>
    <property type="match status" value="1"/>
</dbReference>
<protein>
    <submittedName>
        <fullName evidence="6">FAD dependent oxidoreductase family protein</fullName>
    </submittedName>
</protein>
<dbReference type="GO" id="GO:0051537">
    <property type="term" value="F:2 iron, 2 sulfur cluster binding"/>
    <property type="evidence" value="ECO:0007669"/>
    <property type="project" value="UniProtKB-KW"/>
</dbReference>
<keyword evidence="1" id="KW-0001">2Fe-2S</keyword>
<dbReference type="Gene3D" id="3.30.9.10">
    <property type="entry name" value="D-Amino Acid Oxidase, subunit A, domain 2"/>
    <property type="match status" value="1"/>
</dbReference>
<dbReference type="EMBL" id="CP009920">
    <property type="protein sequence ID" value="AJI24513.1"/>
    <property type="molecule type" value="Genomic_DNA"/>
</dbReference>
<dbReference type="KEGG" id="bmeg:BG04_5526"/>
<evidence type="ECO:0000256" key="4">
    <source>
        <dbReference type="ARBA" id="ARBA00023014"/>
    </source>
</evidence>
<dbReference type="InterPro" id="IPR036188">
    <property type="entry name" value="FAD/NAD-bd_sf"/>
</dbReference>
<dbReference type="RefSeq" id="WP_013083785.1">
    <property type="nucleotide sequence ID" value="NZ_BCVB01000006.1"/>
</dbReference>
<keyword evidence="3" id="KW-0408">Iron</keyword>
<dbReference type="Gene3D" id="2.102.10.10">
    <property type="entry name" value="Rieske [2Fe-2S] iron-sulphur domain"/>
    <property type="match status" value="1"/>
</dbReference>
<dbReference type="HOGENOM" id="CLU_007884_15_1_9"/>
<dbReference type="GO" id="GO:0016020">
    <property type="term" value="C:membrane"/>
    <property type="evidence" value="ECO:0007669"/>
    <property type="project" value="InterPro"/>
</dbReference>
<dbReference type="GO" id="GO:0005737">
    <property type="term" value="C:cytoplasm"/>
    <property type="evidence" value="ECO:0007669"/>
    <property type="project" value="TreeGrafter"/>
</dbReference>
<gene>
    <name evidence="6" type="ORF">BG04_5526</name>
</gene>
<dbReference type="GO" id="GO:0016705">
    <property type="term" value="F:oxidoreductase activity, acting on paired donors, with incorporation or reduction of molecular oxygen"/>
    <property type="evidence" value="ECO:0007669"/>
    <property type="project" value="UniProtKB-ARBA"/>
</dbReference>
<dbReference type="PROSITE" id="PS51296">
    <property type="entry name" value="RIESKE"/>
    <property type="match status" value="1"/>
</dbReference>
<dbReference type="GO" id="GO:0004497">
    <property type="term" value="F:monooxygenase activity"/>
    <property type="evidence" value="ECO:0007669"/>
    <property type="project" value="UniProtKB-ARBA"/>
</dbReference>
<name>A0A0B6AV13_PRIM2</name>